<name>R1AY22_9FIRM</name>
<evidence type="ECO:0000313" key="1">
    <source>
        <dbReference type="EMBL" id="EOD01557.1"/>
    </source>
</evidence>
<evidence type="ECO:0000313" key="2">
    <source>
        <dbReference type="Proteomes" id="UP000013378"/>
    </source>
</evidence>
<proteinExistence type="predicted"/>
<dbReference type="Proteomes" id="UP000013378">
    <property type="component" value="Unassembled WGS sequence"/>
</dbReference>
<dbReference type="RefSeq" id="WP_006307573.1">
    <property type="nucleotide sequence ID" value="NZ_ARZA01000048.1"/>
</dbReference>
<dbReference type="EMBL" id="ARZA01000048">
    <property type="protein sequence ID" value="EOD01557.1"/>
    <property type="molecule type" value="Genomic_DNA"/>
</dbReference>
<accession>R1AY22</accession>
<sequence>MEFKNRLNEVPLADLNDKELDDIKKLEEKFNDKYYLIAFKKQDFK</sequence>
<protein>
    <submittedName>
        <fullName evidence="1">Uncharacterized protein</fullName>
    </submittedName>
</protein>
<dbReference type="AlphaFoldDB" id="R1AY22"/>
<organism evidence="1 2">
    <name type="scientific">Caldisalinibacter kiritimatiensis</name>
    <dbReference type="NCBI Taxonomy" id="1304284"/>
    <lineage>
        <taxon>Bacteria</taxon>
        <taxon>Bacillati</taxon>
        <taxon>Bacillota</taxon>
        <taxon>Tissierellia</taxon>
        <taxon>Tissierellales</taxon>
        <taxon>Thermohalobacteraceae</taxon>
        <taxon>Caldisalinibacter</taxon>
    </lineage>
</organism>
<comment type="caution">
    <text evidence="1">The sequence shown here is derived from an EMBL/GenBank/DDBJ whole genome shotgun (WGS) entry which is preliminary data.</text>
</comment>
<reference evidence="1 2" key="1">
    <citation type="journal article" date="2015" name="Geomicrobiol. J.">
        <title>Caldisalinibacter kiritimatiensis gen. nov., sp. nov., a moderately thermohalophilic thiosulfate-reducing bacterium from a hypersaline microbial mat.</title>
        <authorList>
            <person name="Ben Hania W."/>
            <person name="Joseph M."/>
            <person name="Fiebig A."/>
            <person name="Bunk B."/>
            <person name="Klenk H.-P."/>
            <person name="Fardeau M.-L."/>
            <person name="Spring S."/>
        </authorList>
    </citation>
    <scope>NUCLEOTIDE SEQUENCE [LARGE SCALE GENOMIC DNA]</scope>
    <source>
        <strain evidence="1 2">L21-TH-D2</strain>
    </source>
</reference>
<keyword evidence="2" id="KW-1185">Reference proteome</keyword>
<gene>
    <name evidence="1" type="ORF">L21TH_0360</name>
</gene>
<dbReference type="STRING" id="1304284.L21TH_0360"/>